<evidence type="ECO:0000313" key="5">
    <source>
        <dbReference type="EMBL" id="HEV09313.1"/>
    </source>
</evidence>
<dbReference type="Pfam" id="PF00166">
    <property type="entry name" value="Cpn10"/>
    <property type="match status" value="1"/>
</dbReference>
<dbReference type="GO" id="GO:0046872">
    <property type="term" value="F:metal ion binding"/>
    <property type="evidence" value="ECO:0007669"/>
    <property type="project" value="TreeGrafter"/>
</dbReference>
<dbReference type="HAMAP" id="MF_00580">
    <property type="entry name" value="CH10"/>
    <property type="match status" value="1"/>
</dbReference>
<dbReference type="SUPFAM" id="SSF50129">
    <property type="entry name" value="GroES-like"/>
    <property type="match status" value="1"/>
</dbReference>
<dbReference type="CDD" id="cd00320">
    <property type="entry name" value="cpn10"/>
    <property type="match status" value="1"/>
</dbReference>
<name>A0A831YDN0_9AQUI</name>
<evidence type="ECO:0000256" key="3">
    <source>
        <dbReference type="HAMAP-Rule" id="MF_00580"/>
    </source>
</evidence>
<dbReference type="PRINTS" id="PR00297">
    <property type="entry name" value="CHAPERONIN10"/>
</dbReference>
<dbReference type="PANTHER" id="PTHR10772">
    <property type="entry name" value="10 KDA HEAT SHOCK PROTEIN"/>
    <property type="match status" value="1"/>
</dbReference>
<protein>
    <recommendedName>
        <fullName evidence="3">Co-chaperonin GroES</fullName>
    </recommendedName>
    <alternativeName>
        <fullName evidence="3">10 kDa chaperonin</fullName>
    </alternativeName>
    <alternativeName>
        <fullName evidence="3">Chaperonin-10</fullName>
        <shortName evidence="3">Cpn10</shortName>
    </alternativeName>
</protein>
<comment type="subunit">
    <text evidence="3">Heptamer of 7 subunits arranged in a ring. Interacts with the chaperonin GroEL.</text>
</comment>
<dbReference type="NCBIfam" id="NF001534">
    <property type="entry name" value="PRK00364.2-5"/>
    <property type="match status" value="1"/>
</dbReference>
<dbReference type="GO" id="GO:0051082">
    <property type="term" value="F:unfolded protein binding"/>
    <property type="evidence" value="ECO:0007669"/>
    <property type="project" value="TreeGrafter"/>
</dbReference>
<evidence type="ECO:0000256" key="4">
    <source>
        <dbReference type="RuleBase" id="RU000535"/>
    </source>
</evidence>
<dbReference type="InterPro" id="IPR020818">
    <property type="entry name" value="Chaperonin_GroES"/>
</dbReference>
<dbReference type="FunFam" id="2.30.33.40:FF:000001">
    <property type="entry name" value="10 kDa chaperonin"/>
    <property type="match status" value="1"/>
</dbReference>
<dbReference type="GO" id="GO:0044183">
    <property type="term" value="F:protein folding chaperone"/>
    <property type="evidence" value="ECO:0007669"/>
    <property type="project" value="InterPro"/>
</dbReference>
<reference evidence="5" key="1">
    <citation type="journal article" date="2020" name="mSystems">
        <title>Genome- and Community-Level Interaction Insights into Carbon Utilization and Element Cycling Functions of Hydrothermarchaeota in Hydrothermal Sediment.</title>
        <authorList>
            <person name="Zhou Z."/>
            <person name="Liu Y."/>
            <person name="Xu W."/>
            <person name="Pan J."/>
            <person name="Luo Z.H."/>
            <person name="Li M."/>
        </authorList>
    </citation>
    <scope>NUCLEOTIDE SEQUENCE [LARGE SCALE GENOMIC DNA]</scope>
    <source>
        <strain evidence="5">SpSt-1257</strain>
    </source>
</reference>
<evidence type="ECO:0000256" key="2">
    <source>
        <dbReference type="ARBA" id="ARBA00023186"/>
    </source>
</evidence>
<keyword evidence="3" id="KW-0963">Cytoplasm</keyword>
<dbReference type="AlphaFoldDB" id="A0A831YDN0"/>
<comment type="similarity">
    <text evidence="1 3 4">Belongs to the GroES chaperonin family.</text>
</comment>
<gene>
    <name evidence="3" type="primary">groES</name>
    <name evidence="3" type="synonym">groS</name>
    <name evidence="5" type="ORF">ENO34_02810</name>
</gene>
<dbReference type="NCBIfam" id="NF001531">
    <property type="entry name" value="PRK00364.2-2"/>
    <property type="match status" value="1"/>
</dbReference>
<keyword evidence="2 3" id="KW-0143">Chaperone</keyword>
<dbReference type="PANTHER" id="PTHR10772:SF58">
    <property type="entry name" value="CO-CHAPERONIN GROES"/>
    <property type="match status" value="1"/>
</dbReference>
<dbReference type="GO" id="GO:0051087">
    <property type="term" value="F:protein-folding chaperone binding"/>
    <property type="evidence" value="ECO:0007669"/>
    <property type="project" value="TreeGrafter"/>
</dbReference>
<comment type="function">
    <text evidence="3 4">Together with the chaperonin GroEL, plays an essential role in assisting protein folding. The GroEL-GroES system forms a nano-cage that allows encapsulation of the non-native substrate proteins and provides a physical environment optimized to promote and accelerate protein folding. GroES binds to the apical surface of the GroEL ring, thereby capping the opening of the GroEL channel.</text>
</comment>
<dbReference type="NCBIfam" id="NF001533">
    <property type="entry name" value="PRK00364.2-4"/>
    <property type="match status" value="1"/>
</dbReference>
<sequence>MAKLKPLYDRVVIKRIEEEVSKTPAGIIIPDTAKEKPQIGEVVAVGEGRVLDNGNVLPLKVKVGDKVYFSKYAGNEVKVDGEELIILREDDILAIIEQ</sequence>
<dbReference type="SMART" id="SM00883">
    <property type="entry name" value="Cpn10"/>
    <property type="match status" value="1"/>
</dbReference>
<dbReference type="InterPro" id="IPR037124">
    <property type="entry name" value="Chaperonin_GroES_sf"/>
</dbReference>
<dbReference type="GO" id="GO:0005524">
    <property type="term" value="F:ATP binding"/>
    <property type="evidence" value="ECO:0007669"/>
    <property type="project" value="InterPro"/>
</dbReference>
<dbReference type="EMBL" id="DSFC01000159">
    <property type="protein sequence ID" value="HEV09313.1"/>
    <property type="molecule type" value="Genomic_DNA"/>
</dbReference>
<dbReference type="InterPro" id="IPR011032">
    <property type="entry name" value="GroES-like_sf"/>
</dbReference>
<accession>A0A831YDN0</accession>
<organism evidence="5">
    <name type="scientific">Sulfurihydrogenibium azorense</name>
    <dbReference type="NCBI Taxonomy" id="309806"/>
    <lineage>
        <taxon>Bacteria</taxon>
        <taxon>Pseudomonadati</taxon>
        <taxon>Aquificota</taxon>
        <taxon>Aquificia</taxon>
        <taxon>Aquificales</taxon>
        <taxon>Hydrogenothermaceae</taxon>
        <taxon>Sulfurihydrogenibium</taxon>
    </lineage>
</organism>
<dbReference type="Proteomes" id="UP000885621">
    <property type="component" value="Unassembled WGS sequence"/>
</dbReference>
<comment type="caution">
    <text evidence="5">The sequence shown here is derived from an EMBL/GenBank/DDBJ whole genome shotgun (WGS) entry which is preliminary data.</text>
</comment>
<comment type="subcellular location">
    <subcellularLocation>
        <location evidence="3">Cytoplasm</location>
    </subcellularLocation>
</comment>
<evidence type="ECO:0000256" key="1">
    <source>
        <dbReference type="ARBA" id="ARBA00006975"/>
    </source>
</evidence>
<dbReference type="GO" id="GO:0005737">
    <property type="term" value="C:cytoplasm"/>
    <property type="evidence" value="ECO:0007669"/>
    <property type="project" value="UniProtKB-SubCell"/>
</dbReference>
<proteinExistence type="inferred from homology"/>
<dbReference type="NCBIfam" id="NF001527">
    <property type="entry name" value="PRK00364.1-2"/>
    <property type="match status" value="1"/>
</dbReference>
<dbReference type="Gene3D" id="2.30.33.40">
    <property type="entry name" value="GroES chaperonin"/>
    <property type="match status" value="1"/>
</dbReference>